<evidence type="ECO:0000313" key="3">
    <source>
        <dbReference type="Proteomes" id="UP001214094"/>
    </source>
</evidence>
<name>A0ABY8HDL9_ENSAD</name>
<feature type="domain" description="DUF4326" evidence="1">
    <location>
        <begin position="27"/>
        <end position="118"/>
    </location>
</feature>
<dbReference type="EMBL" id="CP121308">
    <property type="protein sequence ID" value="WFP89707.1"/>
    <property type="molecule type" value="Genomic_DNA"/>
</dbReference>
<protein>
    <submittedName>
        <fullName evidence="2">DUF4326 domain-containing protein</fullName>
    </submittedName>
</protein>
<gene>
    <name evidence="2" type="ORF">P4B07_14205</name>
</gene>
<dbReference type="InterPro" id="IPR025475">
    <property type="entry name" value="DUF4326"/>
</dbReference>
<dbReference type="GeneID" id="29519057"/>
<organism evidence="2 3">
    <name type="scientific">Ensifer adhaerens</name>
    <name type="common">Sinorhizobium morelense</name>
    <dbReference type="NCBI Taxonomy" id="106592"/>
    <lineage>
        <taxon>Bacteria</taxon>
        <taxon>Pseudomonadati</taxon>
        <taxon>Pseudomonadota</taxon>
        <taxon>Alphaproteobacteria</taxon>
        <taxon>Hyphomicrobiales</taxon>
        <taxon>Rhizobiaceae</taxon>
        <taxon>Sinorhizobium/Ensifer group</taxon>
        <taxon>Ensifer</taxon>
    </lineage>
</organism>
<evidence type="ECO:0000259" key="1">
    <source>
        <dbReference type="Pfam" id="PF14216"/>
    </source>
</evidence>
<dbReference type="RefSeq" id="WP_034797850.1">
    <property type="nucleotide sequence ID" value="NZ_CP015880.1"/>
</dbReference>
<keyword evidence="3" id="KW-1185">Reference proteome</keyword>
<accession>A0ABY8HDL9</accession>
<reference evidence="2 3" key="1">
    <citation type="submission" date="2023-03" db="EMBL/GenBank/DDBJ databases">
        <title>Comparative genome and transcriptome analysis combination mining strategies for increasing vitamin B12 production of Ensifer adhaerens strain.</title>
        <authorList>
            <person name="Yongheng L."/>
        </authorList>
    </citation>
    <scope>NUCLEOTIDE SEQUENCE [LARGE SCALE GENOMIC DNA]</scope>
    <source>
        <strain evidence="2 3">Casida A-T305</strain>
    </source>
</reference>
<sequence length="129" mass="14089">MKAIRLQLSRRKGFSLQDTSLAANGLSAVKVARPSKYGNPVIKQDFDELQAIHGELGRPPIEGIWQQHAVKCFDAWIGGKLPELGTPPTCAEIRRDLKGKNLACWCELDDPCHADVLLLVANDAGEAKS</sequence>
<evidence type="ECO:0000313" key="2">
    <source>
        <dbReference type="EMBL" id="WFP89707.1"/>
    </source>
</evidence>
<dbReference type="Pfam" id="PF14216">
    <property type="entry name" value="DUF4326"/>
    <property type="match status" value="1"/>
</dbReference>
<dbReference type="Proteomes" id="UP001214094">
    <property type="component" value="Chromosome"/>
</dbReference>
<proteinExistence type="predicted"/>